<keyword evidence="15" id="KW-0966">Cell projection</keyword>
<evidence type="ECO:0000256" key="18">
    <source>
        <dbReference type="ARBA" id="ARBA00034111"/>
    </source>
</evidence>
<evidence type="ECO:0000256" key="19">
    <source>
        <dbReference type="ARBA" id="ARBA00046506"/>
    </source>
</evidence>
<dbReference type="GO" id="GO:0006897">
    <property type="term" value="P:endocytosis"/>
    <property type="evidence" value="ECO:0007669"/>
    <property type="project" value="UniProtKB-KW"/>
</dbReference>
<evidence type="ECO:0000256" key="16">
    <source>
        <dbReference type="ARBA" id="ARBA00023303"/>
    </source>
</evidence>
<dbReference type="GO" id="GO:0042734">
    <property type="term" value="C:presynaptic membrane"/>
    <property type="evidence" value="ECO:0007669"/>
    <property type="project" value="UniProtKB-SubCell"/>
</dbReference>
<evidence type="ECO:0000256" key="17">
    <source>
        <dbReference type="ARBA" id="ARBA00023329"/>
    </source>
</evidence>
<feature type="transmembrane region" description="Helical" evidence="20">
    <location>
        <begin position="65"/>
        <end position="88"/>
    </location>
</feature>
<dbReference type="InterPro" id="IPR019365">
    <property type="entry name" value="TVP18/Ca-channel_flower"/>
</dbReference>
<keyword evidence="11" id="KW-0106">Calcium</keyword>
<feature type="transmembrane region" description="Helical" evidence="20">
    <location>
        <begin position="12"/>
        <end position="31"/>
    </location>
</feature>
<dbReference type="PANTHER" id="PTHR13314">
    <property type="entry name" value="CALCIUM CHANNEL FLOWER HOMOLOG"/>
    <property type="match status" value="1"/>
</dbReference>
<protein>
    <recommendedName>
        <fullName evidence="4">Calcium channel flower</fullName>
    </recommendedName>
</protein>
<evidence type="ECO:0000256" key="9">
    <source>
        <dbReference type="ARBA" id="ARBA00022692"/>
    </source>
</evidence>
<feature type="transmembrane region" description="Helical" evidence="20">
    <location>
        <begin position="141"/>
        <end position="170"/>
    </location>
</feature>
<dbReference type="GO" id="GO:0030672">
    <property type="term" value="C:synaptic vesicle membrane"/>
    <property type="evidence" value="ECO:0007669"/>
    <property type="project" value="UniProtKB-SubCell"/>
</dbReference>
<keyword evidence="16" id="KW-0407">Ion channel</keyword>
<comment type="caution">
    <text evidence="21">The sequence shown here is derived from an EMBL/GenBank/DDBJ whole genome shotgun (WGS) entry which is preliminary data.</text>
</comment>
<keyword evidence="5" id="KW-0813">Transport</keyword>
<evidence type="ECO:0000256" key="1">
    <source>
        <dbReference type="ARBA" id="ARBA00004177"/>
    </source>
</evidence>
<keyword evidence="6" id="KW-0109">Calcium transport</keyword>
<evidence type="ECO:0000313" key="21">
    <source>
        <dbReference type="EMBL" id="KAB0797853.1"/>
    </source>
</evidence>
<evidence type="ECO:0000256" key="3">
    <source>
        <dbReference type="ARBA" id="ARBA00010023"/>
    </source>
</evidence>
<evidence type="ECO:0000256" key="12">
    <source>
        <dbReference type="ARBA" id="ARBA00022989"/>
    </source>
</evidence>
<evidence type="ECO:0000256" key="10">
    <source>
        <dbReference type="ARBA" id="ARBA00022753"/>
    </source>
</evidence>
<keyword evidence="22" id="KW-1185">Reference proteome</keyword>
<evidence type="ECO:0000256" key="8">
    <source>
        <dbReference type="ARBA" id="ARBA00022673"/>
    </source>
</evidence>
<evidence type="ECO:0000256" key="7">
    <source>
        <dbReference type="ARBA" id="ARBA00022583"/>
    </source>
</evidence>
<organism evidence="21 22">
    <name type="scientific">Photinus pyralis</name>
    <name type="common">Common eastern firefly</name>
    <name type="synonym">Lampyris pyralis</name>
    <dbReference type="NCBI Taxonomy" id="7054"/>
    <lineage>
        <taxon>Eukaryota</taxon>
        <taxon>Metazoa</taxon>
        <taxon>Ecdysozoa</taxon>
        <taxon>Arthropoda</taxon>
        <taxon>Hexapoda</taxon>
        <taxon>Insecta</taxon>
        <taxon>Pterygota</taxon>
        <taxon>Neoptera</taxon>
        <taxon>Endopterygota</taxon>
        <taxon>Coleoptera</taxon>
        <taxon>Polyphaga</taxon>
        <taxon>Elateriformia</taxon>
        <taxon>Elateroidea</taxon>
        <taxon>Lampyridae</taxon>
        <taxon>Lampyrinae</taxon>
        <taxon>Photinus</taxon>
    </lineage>
</organism>
<proteinExistence type="inferred from homology"/>
<gene>
    <name evidence="21" type="ORF">PPYR_08846</name>
</gene>
<keyword evidence="8" id="KW-0107">Calcium channel</keyword>
<evidence type="ECO:0000256" key="4">
    <source>
        <dbReference type="ARBA" id="ARBA00016120"/>
    </source>
</evidence>
<keyword evidence="14 20" id="KW-0472">Membrane</keyword>
<dbReference type="PANTHER" id="PTHR13314:SF2">
    <property type="entry name" value="CALCIUM CHANNEL FLOWER HOMOLOG"/>
    <property type="match status" value="1"/>
</dbReference>
<dbReference type="AlphaFoldDB" id="A0A5N4AKQ6"/>
<accession>A0A5N4AKQ6</accession>
<evidence type="ECO:0000256" key="6">
    <source>
        <dbReference type="ARBA" id="ARBA00022568"/>
    </source>
</evidence>
<comment type="similarity">
    <text evidence="3">Belongs to the calcium channel flower family.</text>
</comment>
<dbReference type="GO" id="GO:0005768">
    <property type="term" value="C:endosome"/>
    <property type="evidence" value="ECO:0007669"/>
    <property type="project" value="UniProtKB-SubCell"/>
</dbReference>
<dbReference type="FunCoup" id="A0A5N4AKQ6">
    <property type="interactions" value="773"/>
</dbReference>
<reference evidence="21 22" key="1">
    <citation type="journal article" date="2018" name="Elife">
        <title>Firefly genomes illuminate parallel origins of bioluminescence in beetles.</title>
        <authorList>
            <person name="Fallon T.R."/>
            <person name="Lower S.E."/>
            <person name="Chang C.H."/>
            <person name="Bessho-Uehara M."/>
            <person name="Martin G.J."/>
            <person name="Bewick A.J."/>
            <person name="Behringer M."/>
            <person name="Debat H.J."/>
            <person name="Wong I."/>
            <person name="Day J.C."/>
            <person name="Suvorov A."/>
            <person name="Silva C.J."/>
            <person name="Stanger-Hall K.F."/>
            <person name="Hall D.W."/>
            <person name="Schmitz R.J."/>
            <person name="Nelson D.R."/>
            <person name="Lewis S.M."/>
            <person name="Shigenobu S."/>
            <person name="Bybee S.M."/>
            <person name="Larracuente A.M."/>
            <person name="Oba Y."/>
            <person name="Weng J.K."/>
        </authorList>
    </citation>
    <scope>NUCLEOTIDE SEQUENCE [LARGE SCALE GENOMIC DNA]</scope>
    <source>
        <strain evidence="21">1611_PpyrPB1</strain>
        <tissue evidence="21">Whole body</tissue>
    </source>
</reference>
<keyword evidence="13" id="KW-0406">Ion transport</keyword>
<dbReference type="OrthoDB" id="9934994at2759"/>
<evidence type="ECO:0000256" key="20">
    <source>
        <dbReference type="SAM" id="Phobius"/>
    </source>
</evidence>
<keyword evidence="7" id="KW-0254">Endocytosis</keyword>
<keyword evidence="10" id="KW-0967">Endosome</keyword>
<keyword evidence="9 20" id="KW-0812">Transmembrane</keyword>
<keyword evidence="17" id="KW-0968">Cytoplasmic vesicle</keyword>
<evidence type="ECO:0000256" key="2">
    <source>
        <dbReference type="ARBA" id="ARBA00004644"/>
    </source>
</evidence>
<dbReference type="SMART" id="SM01077">
    <property type="entry name" value="Cg6151-P"/>
    <property type="match status" value="1"/>
</dbReference>
<keyword evidence="12 20" id="KW-1133">Transmembrane helix</keyword>
<dbReference type="Proteomes" id="UP000327044">
    <property type="component" value="Unassembled WGS sequence"/>
</dbReference>
<evidence type="ECO:0000256" key="14">
    <source>
        <dbReference type="ARBA" id="ARBA00023136"/>
    </source>
</evidence>
<evidence type="ECO:0000256" key="5">
    <source>
        <dbReference type="ARBA" id="ARBA00022448"/>
    </source>
</evidence>
<name>A0A5N4AKQ6_PHOPY</name>
<dbReference type="EMBL" id="VVIM01000006">
    <property type="protein sequence ID" value="KAB0797853.1"/>
    <property type="molecule type" value="Genomic_DNA"/>
</dbReference>
<sequence>MLLPVSADSCHYAYVGVLIILLSGHFSVQQINMSFTDKINSLMARPGQEVPKDDVPWWMRYGGRALGTLGGFLAIFLGVLNCVSIITGDIKCLLSGLFQMVLGFSTLCIEAPCCCLFVDFVQNLSDWVDKRPYWNKAVAYIGLSLPPICLCATLSSIFGSGLILVTGVIYGMMALGKKATAEEMRASAASESFPPQTPTKPVSNMRSNLVENAQPISFTGAPVFDSNV</sequence>
<evidence type="ECO:0000256" key="13">
    <source>
        <dbReference type="ARBA" id="ARBA00023065"/>
    </source>
</evidence>
<dbReference type="Pfam" id="PF10233">
    <property type="entry name" value="Cg6151-P"/>
    <property type="match status" value="1"/>
</dbReference>
<dbReference type="GO" id="GO:0005262">
    <property type="term" value="F:calcium channel activity"/>
    <property type="evidence" value="ECO:0007669"/>
    <property type="project" value="UniProtKB-KW"/>
</dbReference>
<evidence type="ECO:0000256" key="11">
    <source>
        <dbReference type="ARBA" id="ARBA00022837"/>
    </source>
</evidence>
<comment type="subunit">
    <text evidence="19">Homomultimer. Associates with the dally/ magu complex.</text>
</comment>
<feature type="transmembrane region" description="Helical" evidence="20">
    <location>
        <begin position="100"/>
        <end position="121"/>
    </location>
</feature>
<comment type="subcellular location">
    <subcellularLocation>
        <location evidence="2">Cytoplasmic vesicle</location>
        <location evidence="2">Secretory vesicle</location>
        <location evidence="2">Synaptic vesicle membrane</location>
        <topology evidence="2">Multi-pass membrane protein</topology>
    </subcellularLocation>
    <subcellularLocation>
        <location evidence="1">Endosome</location>
    </subcellularLocation>
    <subcellularLocation>
        <location evidence="18">Presynaptic cell membrane</location>
    </subcellularLocation>
</comment>
<evidence type="ECO:0000313" key="22">
    <source>
        <dbReference type="Proteomes" id="UP000327044"/>
    </source>
</evidence>
<dbReference type="InParanoid" id="A0A5N4AKQ6"/>
<evidence type="ECO:0000256" key="15">
    <source>
        <dbReference type="ARBA" id="ARBA00023273"/>
    </source>
</evidence>